<accession>A0AAU7GFV5</accession>
<evidence type="ECO:0008006" key="4">
    <source>
        <dbReference type="Google" id="ProtNLM"/>
    </source>
</evidence>
<proteinExistence type="predicted"/>
<gene>
    <name evidence="3" type="ORF">AAME72_09595</name>
</gene>
<dbReference type="AlphaFoldDB" id="A0AAU7GFV5"/>
<name>A0AAU7GFV5_9MICO</name>
<dbReference type="RefSeq" id="WP_348790017.1">
    <property type="nucleotide sequence ID" value="NZ_CP157390.1"/>
</dbReference>
<protein>
    <recommendedName>
        <fullName evidence="4">Alpha/beta hydrolase</fullName>
    </recommendedName>
</protein>
<evidence type="ECO:0000256" key="1">
    <source>
        <dbReference type="SAM" id="Coils"/>
    </source>
</evidence>
<feature type="region of interest" description="Disordered" evidence="2">
    <location>
        <begin position="593"/>
        <end position="629"/>
    </location>
</feature>
<feature type="coiled-coil region" evidence="1">
    <location>
        <begin position="80"/>
        <end position="157"/>
    </location>
</feature>
<evidence type="ECO:0000256" key="2">
    <source>
        <dbReference type="SAM" id="MobiDB-lite"/>
    </source>
</evidence>
<sequence length="629" mass="66186">MTAGERALAGSADTVRGLGAGLSSRTVGADVYLHLAKAVTGLGSSSGSAVSVQRLATRMQASSAPANVVQAADAAWGKALSKYGQQMEDLKRRAQRARDELAGVDDELAKARAKLDGFDGLDAPGEPSVRRALVQAVAGVEERRAHLLQRLKALDEERTGADSAAAAAIASSRARYLAARAAFPEPPSVSEGVTVAAPLPNGATQDVSALSLAKLKDPGKIRAVWDRLTTAQQQALITDFPLLIGNLEGIPLRDRNTANVISAREYRAEVESQIIAFTLYQDTPGAAGLFDDTIAELRKEVTSLDAILGDRNDKHRGEADFGEYVVYDENGRRVVQKGTTLVAFNPLWDSMVTFQGMLDPVTGDIPTWMTNVAISVPGTGSKLASLSDDLNRTKRLFAASGPTSGYFTWHGASLPDAGGEHALEAAMRGFADVGAPRLTSFANSLRLPRTTDLVLIAHSYGAAILGGAERLGLRADRVVYVAPAGFGHTASGLEDFPNTKDKPHFAVQARNDFIGATQGLSGFGLGHGTTNVLNAPGVVRLETGYLRDGDPASGTIESTGWIEAHSAVFTPDSTAFLNIVGVVTGESVSLYHPDSKRVGPHGIPIDEPGTGVKKPAERISPLDLSEVRG</sequence>
<organism evidence="3">
    <name type="scientific">Leifsonia sp. NPDC080035</name>
    <dbReference type="NCBI Taxonomy" id="3143936"/>
    <lineage>
        <taxon>Bacteria</taxon>
        <taxon>Bacillati</taxon>
        <taxon>Actinomycetota</taxon>
        <taxon>Actinomycetes</taxon>
        <taxon>Micrococcales</taxon>
        <taxon>Microbacteriaceae</taxon>
        <taxon>Leifsonia</taxon>
    </lineage>
</organism>
<dbReference type="EMBL" id="CP157390">
    <property type="protein sequence ID" value="XBM50107.1"/>
    <property type="molecule type" value="Genomic_DNA"/>
</dbReference>
<reference evidence="3" key="1">
    <citation type="submission" date="2024-05" db="EMBL/GenBank/DDBJ databases">
        <title>The Natural Products Discovery Center: Release of the First 8490 Sequenced Strains for Exploring Actinobacteria Biosynthetic Diversity.</title>
        <authorList>
            <person name="Kalkreuter E."/>
            <person name="Kautsar S.A."/>
            <person name="Yang D."/>
            <person name="Bader C.D."/>
            <person name="Teijaro C.N."/>
            <person name="Fluegel L."/>
            <person name="Davis C.M."/>
            <person name="Simpson J.R."/>
            <person name="Lauterbach L."/>
            <person name="Steele A.D."/>
            <person name="Gui C."/>
            <person name="Meng S."/>
            <person name="Li G."/>
            <person name="Viehrig K."/>
            <person name="Ye F."/>
            <person name="Su P."/>
            <person name="Kiefer A.F."/>
            <person name="Nichols A."/>
            <person name="Cepeda A.J."/>
            <person name="Yan W."/>
            <person name="Fan B."/>
            <person name="Jiang Y."/>
            <person name="Adhikari A."/>
            <person name="Zheng C.-J."/>
            <person name="Schuster L."/>
            <person name="Cowan T.M."/>
            <person name="Smanski M.J."/>
            <person name="Chevrette M.G."/>
            <person name="de Carvalho L.P.S."/>
            <person name="Shen B."/>
        </authorList>
    </citation>
    <scope>NUCLEOTIDE SEQUENCE</scope>
    <source>
        <strain evidence="3">NPDC080035</strain>
    </source>
</reference>
<evidence type="ECO:0000313" key="3">
    <source>
        <dbReference type="EMBL" id="XBM50107.1"/>
    </source>
</evidence>
<keyword evidence="1" id="KW-0175">Coiled coil</keyword>